<evidence type="ECO:0000256" key="3">
    <source>
        <dbReference type="SAM" id="MobiDB-lite"/>
    </source>
</evidence>
<comment type="caution">
    <text evidence="7">The sequence shown here is derived from an EMBL/GenBank/DDBJ whole genome shotgun (WGS) entry which is preliminary data.</text>
</comment>
<dbReference type="Proteomes" id="UP001595955">
    <property type="component" value="Unassembled WGS sequence"/>
</dbReference>
<evidence type="ECO:0000256" key="1">
    <source>
        <dbReference type="ARBA" id="ARBA00022729"/>
    </source>
</evidence>
<feature type="region of interest" description="Disordered" evidence="3">
    <location>
        <begin position="370"/>
        <end position="389"/>
    </location>
</feature>
<keyword evidence="2" id="KW-0378">Hydrolase</keyword>
<reference evidence="8" key="1">
    <citation type="journal article" date="2019" name="Int. J. Syst. Evol. Microbiol.">
        <title>The Global Catalogue of Microorganisms (GCM) 10K type strain sequencing project: providing services to taxonomists for standard genome sequencing and annotation.</title>
        <authorList>
            <consortium name="The Broad Institute Genomics Platform"/>
            <consortium name="The Broad Institute Genome Sequencing Center for Infectious Disease"/>
            <person name="Wu L."/>
            <person name="Ma J."/>
        </authorList>
    </citation>
    <scope>NUCLEOTIDE SEQUENCE [LARGE SCALE GENOMIC DNA]</scope>
    <source>
        <strain evidence="8">JCM 3369</strain>
    </source>
</reference>
<dbReference type="SUPFAM" id="SSF55816">
    <property type="entry name" value="5'-nucleotidase (syn. UDP-sugar hydrolase), C-terminal domain"/>
    <property type="match status" value="1"/>
</dbReference>
<dbReference type="Pfam" id="PF00149">
    <property type="entry name" value="Metallophos"/>
    <property type="match status" value="1"/>
</dbReference>
<proteinExistence type="inferred from homology"/>
<feature type="compositionally biased region" description="Basic and acidic residues" evidence="3">
    <location>
        <begin position="370"/>
        <end position="387"/>
    </location>
</feature>
<dbReference type="PANTHER" id="PTHR11575">
    <property type="entry name" value="5'-NUCLEOTIDASE-RELATED"/>
    <property type="match status" value="1"/>
</dbReference>
<keyword evidence="2" id="KW-0547">Nucleotide-binding</keyword>
<dbReference type="InterPro" id="IPR008334">
    <property type="entry name" value="5'-Nucleotdase_C"/>
</dbReference>
<keyword evidence="4" id="KW-0812">Transmembrane</keyword>
<feature type="domain" description="5'-Nucleotidase C-terminal" evidence="6">
    <location>
        <begin position="378"/>
        <end position="540"/>
    </location>
</feature>
<feature type="compositionally biased region" description="Pro residues" evidence="3">
    <location>
        <begin position="680"/>
        <end position="703"/>
    </location>
</feature>
<feature type="transmembrane region" description="Helical" evidence="4">
    <location>
        <begin position="722"/>
        <end position="739"/>
    </location>
</feature>
<dbReference type="Pfam" id="PF02872">
    <property type="entry name" value="5_nucleotid_C"/>
    <property type="match status" value="1"/>
</dbReference>
<dbReference type="InterPro" id="IPR006179">
    <property type="entry name" value="5_nucleotidase/apyrase"/>
</dbReference>
<sequence length="747" mass="76926">MYRSTSPAGARLRRSVATLGAAGIATLGLSALPATAVVNDDGTVTVDVLGINDFHGRISYDASENDDDTIAVDQAGAARLAGALNQARAANEDTVFVSAGDNIGASTFTSMVANDQPTLDALKAMGLAASAIGNHEFDQGQEALNTRISEDDALFPYLAANVTGSSDYEDYTVVPTPSGVTVGFVGVVTPTTPSLVTPAGIEGLVFGDMSEAANAVAEDLSDGDDSNGEADIVVVLAHDGAAGTGVDSATGASAFGQLVTNASADVDAIFSGHTHQTYQHVIERDGADLPVVQAGSFGDLLAQVSFTYDPEAGAVTAVATDALPLTGDFTPEELAAITPDEDVAAIVAAAEAEAEVLGSEVLGEISADLNRARNTPDAEGERAENRGGESTLGNLIADVQLWATADLGADLAIMNPGGLRTDLGYAGADGSDTNVDGAVTYQEAATVQPFANTLVTLELTGAEIIGILEEQWQPEGASRPFLKLGLSAGFTYLYDPQAAAGERITHAFLEGAPLEDEATYTVTTNSFLASGGDNFTTFTEGENVADSGRIDLQAFVDYFAANEVVTPDYVQRAIGVHWVSDPQAVYTPGDEIAIDLSSLAFSTTEPVPTELTLQLGEADLGTTPLDATPVDGTDEGGRAQVRVTVPEMEGLTAPETMQLQVYDEVNGYYVWVDVVVGPEPTPAPTEEPTTPTPAPTTPAPAPTTPGDGGALPNTGAEPQGPLYAALLMALIGGLLVAVVRRRDLRLQ</sequence>
<dbReference type="RefSeq" id="WP_222928726.1">
    <property type="nucleotide sequence ID" value="NZ_CP033325.1"/>
</dbReference>
<organism evidence="7 8">
    <name type="scientific">Georgenia faecalis</name>
    <dbReference type="NCBI Taxonomy" id="2483799"/>
    <lineage>
        <taxon>Bacteria</taxon>
        <taxon>Bacillati</taxon>
        <taxon>Actinomycetota</taxon>
        <taxon>Actinomycetes</taxon>
        <taxon>Micrococcales</taxon>
        <taxon>Bogoriellaceae</taxon>
        <taxon>Georgenia</taxon>
    </lineage>
</organism>
<feature type="chain" id="PRO_5044997955" evidence="2">
    <location>
        <begin position="37"/>
        <end position="747"/>
    </location>
</feature>
<evidence type="ECO:0000313" key="7">
    <source>
        <dbReference type="EMBL" id="MFC4556305.1"/>
    </source>
</evidence>
<evidence type="ECO:0000259" key="6">
    <source>
        <dbReference type="Pfam" id="PF02872"/>
    </source>
</evidence>
<dbReference type="InterPro" id="IPR004843">
    <property type="entry name" value="Calcineurin-like_PHP"/>
</dbReference>
<dbReference type="EMBL" id="JBHSGF010000010">
    <property type="protein sequence ID" value="MFC4556305.1"/>
    <property type="molecule type" value="Genomic_DNA"/>
</dbReference>
<keyword evidence="1 2" id="KW-0732">Signal</keyword>
<evidence type="ECO:0000313" key="8">
    <source>
        <dbReference type="Proteomes" id="UP001595955"/>
    </source>
</evidence>
<evidence type="ECO:0000259" key="5">
    <source>
        <dbReference type="Pfam" id="PF00149"/>
    </source>
</evidence>
<keyword evidence="4" id="KW-0472">Membrane</keyword>
<dbReference type="InterPro" id="IPR036907">
    <property type="entry name" value="5'-Nucleotdase_C_sf"/>
</dbReference>
<name>A0ABV9DEB9_9MICO</name>
<feature type="domain" description="Calcineurin-like phosphoesterase" evidence="5">
    <location>
        <begin position="48"/>
        <end position="276"/>
    </location>
</feature>
<evidence type="ECO:0000256" key="2">
    <source>
        <dbReference type="RuleBase" id="RU362119"/>
    </source>
</evidence>
<dbReference type="PANTHER" id="PTHR11575:SF24">
    <property type="entry name" value="5'-NUCLEOTIDASE"/>
    <property type="match status" value="1"/>
</dbReference>
<evidence type="ECO:0000256" key="4">
    <source>
        <dbReference type="SAM" id="Phobius"/>
    </source>
</evidence>
<protein>
    <submittedName>
        <fullName evidence="7">Bifunctional metallophosphatase/5'-nucleotidase</fullName>
    </submittedName>
</protein>
<feature type="region of interest" description="Disordered" evidence="3">
    <location>
        <begin position="680"/>
        <end position="716"/>
    </location>
</feature>
<keyword evidence="4" id="KW-1133">Transmembrane helix</keyword>
<dbReference type="PRINTS" id="PR01607">
    <property type="entry name" value="APYRASEFAMLY"/>
</dbReference>
<accession>A0ABV9DEB9</accession>
<comment type="similarity">
    <text evidence="2">Belongs to the 5'-nucleotidase family.</text>
</comment>
<gene>
    <name evidence="7" type="ORF">ACFO3F_13715</name>
</gene>
<dbReference type="Gene3D" id="3.60.21.10">
    <property type="match status" value="1"/>
</dbReference>
<keyword evidence="8" id="KW-1185">Reference proteome</keyword>
<dbReference type="Gene3D" id="3.90.780.10">
    <property type="entry name" value="5'-Nucleotidase, C-terminal domain"/>
    <property type="match status" value="1"/>
</dbReference>
<dbReference type="SUPFAM" id="SSF56300">
    <property type="entry name" value="Metallo-dependent phosphatases"/>
    <property type="match status" value="1"/>
</dbReference>
<dbReference type="InterPro" id="IPR029052">
    <property type="entry name" value="Metallo-depent_PP-like"/>
</dbReference>
<feature type="signal peptide" evidence="2">
    <location>
        <begin position="1"/>
        <end position="36"/>
    </location>
</feature>